<feature type="compositionally biased region" description="Basic and acidic residues" evidence="6">
    <location>
        <begin position="456"/>
        <end position="465"/>
    </location>
</feature>
<dbReference type="InterPro" id="IPR038220">
    <property type="entry name" value="PHOX_C_sf"/>
</dbReference>
<evidence type="ECO:0000256" key="1">
    <source>
        <dbReference type="ARBA" id="ARBA00001974"/>
    </source>
</evidence>
<feature type="region of interest" description="Disordered" evidence="6">
    <location>
        <begin position="1"/>
        <end position="23"/>
    </location>
</feature>
<comment type="cofactor">
    <cofactor evidence="1">
        <name>FAD</name>
        <dbReference type="ChEBI" id="CHEBI:57692"/>
    </cofactor>
</comment>
<evidence type="ECO:0000313" key="8">
    <source>
        <dbReference type="EMBL" id="TFK39989.1"/>
    </source>
</evidence>
<feature type="domain" description="FAD-binding" evidence="7">
    <location>
        <begin position="25"/>
        <end position="375"/>
    </location>
</feature>
<dbReference type="PANTHER" id="PTHR43004:SF19">
    <property type="entry name" value="BINDING MONOOXYGENASE, PUTATIVE (JCVI)-RELATED"/>
    <property type="match status" value="1"/>
</dbReference>
<evidence type="ECO:0000313" key="9">
    <source>
        <dbReference type="Proteomes" id="UP000308652"/>
    </source>
</evidence>
<proteinExistence type="inferred from homology"/>
<name>A0A5C3M3I3_9AGAR</name>
<protein>
    <submittedName>
        <fullName evidence="8">FAD binding domain-containing protein</fullName>
    </submittedName>
</protein>
<dbReference type="Proteomes" id="UP000308652">
    <property type="component" value="Unassembled WGS sequence"/>
</dbReference>
<keyword evidence="9" id="KW-1185">Reference proteome</keyword>
<evidence type="ECO:0000256" key="2">
    <source>
        <dbReference type="ARBA" id="ARBA00007801"/>
    </source>
</evidence>
<dbReference type="AlphaFoldDB" id="A0A5C3M3I3"/>
<sequence length="595" mass="65655">MMLNLKRHLSHTSSADTLKPTPPSTVLIVGGGPSGLILGIILLQNGIPVRIIEKNALPRLGQRGAGIMPRTLELFTYIGIIDEVLKLAIPIPPARMYKLPGGAEPIHDFDMAPPVRATPSTPFLAPLMLGQDRLEKLFHAKLAEFGVSVELGTELASFSQTADHVDVKLLRRGMDPEAEGVLEDSTYEWMIGTDGARGVVRKQLGLTFLGERAVENFVVGDICADGLSQKHWHMWGDAGSTFLRGTETPKLFNFVVTGPNINHKELFADQDTLRRCFYENTGKRPDVKFGDIPWISCYTPNIRMVDKFGKGRVFIAGDAAHVHSPTGGQGMNTGVQDSFNLGWKLALIIKKLAPVSLIESFNEERLPVIAEMLSQTTQMMKQSSGEDDCLSPGPWKTSGSLFQLGVNYRWSPIVLDERKRMEEEIEAEEDDYLKDYEFGDNEEDEKVDSYGLGSDGRLRAGDRAPDATGLVDRSTKSSTKAHRLFHDIFSTSHHTVLVFPELADCKSVLHALTLYPKSLIRSVVVVRRGRPFPTHCALADTLIEDRGGHAHEAYVSSNVCGVVVVRPDGMVGAIVQGPEWMHRYFRGIFASGGRR</sequence>
<evidence type="ECO:0000256" key="5">
    <source>
        <dbReference type="ARBA" id="ARBA00023002"/>
    </source>
</evidence>
<evidence type="ECO:0000259" key="7">
    <source>
        <dbReference type="Pfam" id="PF01494"/>
    </source>
</evidence>
<keyword evidence="3" id="KW-0285">Flavoprotein</keyword>
<feature type="compositionally biased region" description="Basic residues" evidence="6">
    <location>
        <begin position="1"/>
        <end position="10"/>
    </location>
</feature>
<dbReference type="Gene3D" id="3.30.70.2450">
    <property type="match status" value="1"/>
</dbReference>
<comment type="similarity">
    <text evidence="2">Belongs to the PheA/TfdB FAD monooxygenase family.</text>
</comment>
<organism evidence="8 9">
    <name type="scientific">Crucibulum laeve</name>
    <dbReference type="NCBI Taxonomy" id="68775"/>
    <lineage>
        <taxon>Eukaryota</taxon>
        <taxon>Fungi</taxon>
        <taxon>Dikarya</taxon>
        <taxon>Basidiomycota</taxon>
        <taxon>Agaricomycotina</taxon>
        <taxon>Agaricomycetes</taxon>
        <taxon>Agaricomycetidae</taxon>
        <taxon>Agaricales</taxon>
        <taxon>Agaricineae</taxon>
        <taxon>Nidulariaceae</taxon>
        <taxon>Crucibulum</taxon>
    </lineage>
</organism>
<evidence type="ECO:0000256" key="6">
    <source>
        <dbReference type="SAM" id="MobiDB-lite"/>
    </source>
</evidence>
<dbReference type="Gene3D" id="3.40.30.20">
    <property type="match status" value="1"/>
</dbReference>
<evidence type="ECO:0000256" key="3">
    <source>
        <dbReference type="ARBA" id="ARBA00022630"/>
    </source>
</evidence>
<dbReference type="EMBL" id="ML213598">
    <property type="protein sequence ID" value="TFK39989.1"/>
    <property type="molecule type" value="Genomic_DNA"/>
</dbReference>
<dbReference type="SUPFAM" id="SSF51905">
    <property type="entry name" value="FAD/NAD(P)-binding domain"/>
    <property type="match status" value="1"/>
</dbReference>
<dbReference type="InterPro" id="IPR036249">
    <property type="entry name" value="Thioredoxin-like_sf"/>
</dbReference>
<feature type="region of interest" description="Disordered" evidence="6">
    <location>
        <begin position="444"/>
        <end position="473"/>
    </location>
</feature>
<dbReference type="InterPro" id="IPR050641">
    <property type="entry name" value="RIFMO-like"/>
</dbReference>
<keyword evidence="5" id="KW-0560">Oxidoreductase</keyword>
<evidence type="ECO:0000256" key="4">
    <source>
        <dbReference type="ARBA" id="ARBA00022827"/>
    </source>
</evidence>
<keyword evidence="4" id="KW-0274">FAD</keyword>
<dbReference type="GO" id="GO:0016709">
    <property type="term" value="F:oxidoreductase activity, acting on paired donors, with incorporation or reduction of molecular oxygen, NAD(P)H as one donor, and incorporation of one atom of oxygen"/>
    <property type="evidence" value="ECO:0007669"/>
    <property type="project" value="UniProtKB-ARBA"/>
</dbReference>
<dbReference type="OrthoDB" id="2690153at2759"/>
<dbReference type="Gene3D" id="3.50.50.60">
    <property type="entry name" value="FAD/NAD(P)-binding domain"/>
    <property type="match status" value="1"/>
</dbReference>
<dbReference type="GO" id="GO:0071949">
    <property type="term" value="F:FAD binding"/>
    <property type="evidence" value="ECO:0007669"/>
    <property type="project" value="InterPro"/>
</dbReference>
<dbReference type="Pfam" id="PF01494">
    <property type="entry name" value="FAD_binding_3"/>
    <property type="match status" value="1"/>
</dbReference>
<reference evidence="8 9" key="1">
    <citation type="journal article" date="2019" name="Nat. Ecol. Evol.">
        <title>Megaphylogeny resolves global patterns of mushroom evolution.</title>
        <authorList>
            <person name="Varga T."/>
            <person name="Krizsan K."/>
            <person name="Foldi C."/>
            <person name="Dima B."/>
            <person name="Sanchez-Garcia M."/>
            <person name="Sanchez-Ramirez S."/>
            <person name="Szollosi G.J."/>
            <person name="Szarkandi J.G."/>
            <person name="Papp V."/>
            <person name="Albert L."/>
            <person name="Andreopoulos W."/>
            <person name="Angelini C."/>
            <person name="Antonin V."/>
            <person name="Barry K.W."/>
            <person name="Bougher N.L."/>
            <person name="Buchanan P."/>
            <person name="Buyck B."/>
            <person name="Bense V."/>
            <person name="Catcheside P."/>
            <person name="Chovatia M."/>
            <person name="Cooper J."/>
            <person name="Damon W."/>
            <person name="Desjardin D."/>
            <person name="Finy P."/>
            <person name="Geml J."/>
            <person name="Haridas S."/>
            <person name="Hughes K."/>
            <person name="Justo A."/>
            <person name="Karasinski D."/>
            <person name="Kautmanova I."/>
            <person name="Kiss B."/>
            <person name="Kocsube S."/>
            <person name="Kotiranta H."/>
            <person name="LaButti K.M."/>
            <person name="Lechner B.E."/>
            <person name="Liimatainen K."/>
            <person name="Lipzen A."/>
            <person name="Lukacs Z."/>
            <person name="Mihaltcheva S."/>
            <person name="Morgado L.N."/>
            <person name="Niskanen T."/>
            <person name="Noordeloos M.E."/>
            <person name="Ohm R.A."/>
            <person name="Ortiz-Santana B."/>
            <person name="Ovrebo C."/>
            <person name="Racz N."/>
            <person name="Riley R."/>
            <person name="Savchenko A."/>
            <person name="Shiryaev A."/>
            <person name="Soop K."/>
            <person name="Spirin V."/>
            <person name="Szebenyi C."/>
            <person name="Tomsovsky M."/>
            <person name="Tulloss R.E."/>
            <person name="Uehling J."/>
            <person name="Grigoriev I.V."/>
            <person name="Vagvolgyi C."/>
            <person name="Papp T."/>
            <person name="Martin F.M."/>
            <person name="Miettinen O."/>
            <person name="Hibbett D.S."/>
            <person name="Nagy L.G."/>
        </authorList>
    </citation>
    <scope>NUCLEOTIDE SEQUENCE [LARGE SCALE GENOMIC DNA]</scope>
    <source>
        <strain evidence="8 9">CBS 166.37</strain>
    </source>
</reference>
<dbReference type="SUPFAM" id="SSF52833">
    <property type="entry name" value="Thioredoxin-like"/>
    <property type="match status" value="1"/>
</dbReference>
<accession>A0A5C3M3I3</accession>
<dbReference type="InterPro" id="IPR002938">
    <property type="entry name" value="FAD-bd"/>
</dbReference>
<dbReference type="InterPro" id="IPR036188">
    <property type="entry name" value="FAD/NAD-bd_sf"/>
</dbReference>
<dbReference type="STRING" id="68775.A0A5C3M3I3"/>
<gene>
    <name evidence="8" type="ORF">BDQ12DRAFT_520385</name>
</gene>
<dbReference type="PANTHER" id="PTHR43004">
    <property type="entry name" value="TRK SYSTEM POTASSIUM UPTAKE PROTEIN"/>
    <property type="match status" value="1"/>
</dbReference>
<dbReference type="PRINTS" id="PR00420">
    <property type="entry name" value="RNGMNOXGNASE"/>
</dbReference>